<feature type="binding site" evidence="7">
    <location>
        <position position="128"/>
    </location>
    <ligand>
        <name>Zn(2+)</name>
        <dbReference type="ChEBI" id="CHEBI:29105"/>
        <label>1</label>
    </ligand>
</feature>
<feature type="binding site" evidence="7">
    <location>
        <position position="52"/>
    </location>
    <ligand>
        <name>Zn(2+)</name>
        <dbReference type="ChEBI" id="CHEBI:29105"/>
        <label>1</label>
    </ligand>
</feature>
<evidence type="ECO:0000256" key="2">
    <source>
        <dbReference type="ARBA" id="ARBA00004963"/>
    </source>
</evidence>
<keyword evidence="5 7" id="KW-0378">Hydrolase</keyword>
<dbReference type="SMART" id="SM00849">
    <property type="entry name" value="Lactamase_B"/>
    <property type="match status" value="1"/>
</dbReference>
<feature type="binding site" evidence="7">
    <location>
        <position position="57"/>
    </location>
    <ligand>
        <name>Zn(2+)</name>
        <dbReference type="ChEBI" id="CHEBI:29105"/>
        <label>2</label>
    </ligand>
</feature>
<evidence type="ECO:0000256" key="1">
    <source>
        <dbReference type="ARBA" id="ARBA00001623"/>
    </source>
</evidence>
<keyword evidence="6 7" id="KW-0862">Zinc</keyword>
<dbReference type="PIRSF" id="PIRSF005457">
    <property type="entry name" value="Glx"/>
    <property type="match status" value="1"/>
</dbReference>
<dbReference type="EMBL" id="JAVRHY010000007">
    <property type="protein sequence ID" value="MDT0618748.1"/>
    <property type="molecule type" value="Genomic_DNA"/>
</dbReference>
<dbReference type="InterPro" id="IPR036866">
    <property type="entry name" value="RibonucZ/Hydroxyglut_hydro"/>
</dbReference>
<dbReference type="PANTHER" id="PTHR43705">
    <property type="entry name" value="HYDROXYACYLGLUTATHIONE HYDROLASE"/>
    <property type="match status" value="1"/>
</dbReference>
<evidence type="ECO:0000256" key="7">
    <source>
        <dbReference type="HAMAP-Rule" id="MF_01374"/>
    </source>
</evidence>
<comment type="similarity">
    <text evidence="3 7">Belongs to the metallo-beta-lactamase superfamily. Glyoxalase II family.</text>
</comment>
<dbReference type="Pfam" id="PF16123">
    <property type="entry name" value="HAGH_C"/>
    <property type="match status" value="1"/>
</dbReference>
<dbReference type="InterPro" id="IPR001279">
    <property type="entry name" value="Metallo-B-lactamas"/>
</dbReference>
<sequence length="253" mass="26957">MFAIPALADNYIWAIADDDSRRAVIVDPGEAEPAAAWLAEHGQTLAAIVITHHHPDHTAGVSALLDDISVPVYGPEEATRACPITHQVADGDHVTIDELGITLDVLSVPGHTLGHIVYTGHGWLFSGDALFRGGCGRLFEGDAGMMRPGLARLRDLSGDTRVFGGHEYTVKNLSFAAMVEPDNAAVTGALEQARADRAQNRPTLPSTLADERAINPFMRWDQPDVIAAAQARDPSATGPDAVFAAIRAWKDSA</sequence>
<feature type="binding site" evidence="7">
    <location>
        <position position="54"/>
    </location>
    <ligand>
        <name>Zn(2+)</name>
        <dbReference type="ChEBI" id="CHEBI:29105"/>
        <label>1</label>
    </ligand>
</feature>
<comment type="function">
    <text evidence="7">Thiolesterase that catalyzes the hydrolysis of S-D-lactoyl-glutathione to form glutathione and D-lactic acid.</text>
</comment>
<dbReference type="HAMAP" id="MF_01374">
    <property type="entry name" value="Glyoxalase_2"/>
    <property type="match status" value="1"/>
</dbReference>
<gene>
    <name evidence="7 9" type="primary">gloB</name>
    <name evidence="9" type="ORF">RM531_09685</name>
</gene>
<accession>A0ABU3BBW0</accession>
<evidence type="ECO:0000256" key="4">
    <source>
        <dbReference type="ARBA" id="ARBA00022723"/>
    </source>
</evidence>
<dbReference type="Pfam" id="PF00753">
    <property type="entry name" value="Lactamase_B"/>
    <property type="match status" value="1"/>
</dbReference>
<evidence type="ECO:0000256" key="5">
    <source>
        <dbReference type="ARBA" id="ARBA00022801"/>
    </source>
</evidence>
<dbReference type="InterPro" id="IPR050110">
    <property type="entry name" value="Glyoxalase_II_hydrolase"/>
</dbReference>
<comment type="caution">
    <text evidence="9">The sequence shown here is derived from an EMBL/GenBank/DDBJ whole genome shotgun (WGS) entry which is preliminary data.</text>
</comment>
<evidence type="ECO:0000313" key="10">
    <source>
        <dbReference type="Proteomes" id="UP001259982"/>
    </source>
</evidence>
<dbReference type="Proteomes" id="UP001259982">
    <property type="component" value="Unassembled WGS sequence"/>
</dbReference>
<dbReference type="Gene3D" id="3.60.15.10">
    <property type="entry name" value="Ribonuclease Z/Hydroxyacylglutathione hydrolase-like"/>
    <property type="match status" value="1"/>
</dbReference>
<keyword evidence="4 7" id="KW-0479">Metal-binding</keyword>
<dbReference type="PANTHER" id="PTHR43705:SF1">
    <property type="entry name" value="HYDROXYACYLGLUTATHIONE HYDROLASE GLOB"/>
    <property type="match status" value="1"/>
</dbReference>
<dbReference type="InterPro" id="IPR032282">
    <property type="entry name" value="HAGH_C"/>
</dbReference>
<dbReference type="SUPFAM" id="SSF56281">
    <property type="entry name" value="Metallo-hydrolase/oxidoreductase"/>
    <property type="match status" value="1"/>
</dbReference>
<dbReference type="InterPro" id="IPR035680">
    <property type="entry name" value="Clx_II_MBL"/>
</dbReference>
<feature type="binding site" evidence="7">
    <location>
        <position position="128"/>
    </location>
    <ligand>
        <name>Zn(2+)</name>
        <dbReference type="ChEBI" id="CHEBI:29105"/>
        <label>2</label>
    </ligand>
</feature>
<proteinExistence type="inferred from homology"/>
<evidence type="ECO:0000256" key="6">
    <source>
        <dbReference type="ARBA" id="ARBA00022833"/>
    </source>
</evidence>
<evidence type="ECO:0000259" key="8">
    <source>
        <dbReference type="SMART" id="SM00849"/>
    </source>
</evidence>
<evidence type="ECO:0000256" key="3">
    <source>
        <dbReference type="ARBA" id="ARBA00006759"/>
    </source>
</evidence>
<reference evidence="9 10" key="1">
    <citation type="submission" date="2023-09" db="EMBL/GenBank/DDBJ databases">
        <authorList>
            <person name="Rey-Velasco X."/>
        </authorList>
    </citation>
    <scope>NUCLEOTIDE SEQUENCE [LARGE SCALE GENOMIC DNA]</scope>
    <source>
        <strain evidence="9 10">P385</strain>
    </source>
</reference>
<dbReference type="EC" id="3.1.2.6" evidence="7"/>
<comment type="cofactor">
    <cofactor evidence="7">
        <name>Zn(2+)</name>
        <dbReference type="ChEBI" id="CHEBI:29105"/>
    </cofactor>
    <text evidence="7">Binds 2 Zn(2+) ions per subunit.</text>
</comment>
<feature type="binding site" evidence="7">
    <location>
        <position position="111"/>
    </location>
    <ligand>
        <name>Zn(2+)</name>
        <dbReference type="ChEBI" id="CHEBI:29105"/>
        <label>1</label>
    </ligand>
</feature>
<dbReference type="GO" id="GO:0004416">
    <property type="term" value="F:hydroxyacylglutathione hydrolase activity"/>
    <property type="evidence" value="ECO:0007669"/>
    <property type="project" value="UniProtKB-EC"/>
</dbReference>
<feature type="domain" description="Metallo-beta-lactamase" evidence="8">
    <location>
        <begin position="9"/>
        <end position="166"/>
    </location>
</feature>
<dbReference type="NCBIfam" id="TIGR03413">
    <property type="entry name" value="GSH_gloB"/>
    <property type="match status" value="1"/>
</dbReference>
<dbReference type="CDD" id="cd07723">
    <property type="entry name" value="hydroxyacylglutathione_hydrolase_MBL-fold"/>
    <property type="match status" value="1"/>
</dbReference>
<comment type="pathway">
    <text evidence="2 7">Secondary metabolite metabolism; methylglyoxal degradation; (R)-lactate from methylglyoxal: step 2/2.</text>
</comment>
<keyword evidence="10" id="KW-1185">Reference proteome</keyword>
<evidence type="ECO:0000313" key="9">
    <source>
        <dbReference type="EMBL" id="MDT0618748.1"/>
    </source>
</evidence>
<feature type="binding site" evidence="7">
    <location>
        <position position="166"/>
    </location>
    <ligand>
        <name>Zn(2+)</name>
        <dbReference type="ChEBI" id="CHEBI:29105"/>
        <label>2</label>
    </ligand>
</feature>
<comment type="catalytic activity">
    <reaction evidence="1 7">
        <text>an S-(2-hydroxyacyl)glutathione + H2O = a 2-hydroxy carboxylate + glutathione + H(+)</text>
        <dbReference type="Rhea" id="RHEA:21864"/>
        <dbReference type="ChEBI" id="CHEBI:15377"/>
        <dbReference type="ChEBI" id="CHEBI:15378"/>
        <dbReference type="ChEBI" id="CHEBI:57925"/>
        <dbReference type="ChEBI" id="CHEBI:58896"/>
        <dbReference type="ChEBI" id="CHEBI:71261"/>
        <dbReference type="EC" id="3.1.2.6"/>
    </reaction>
</comment>
<organism evidence="9 10">
    <name type="scientific">Spectribacter acetivorans</name>
    <dbReference type="NCBI Taxonomy" id="3075603"/>
    <lineage>
        <taxon>Bacteria</taxon>
        <taxon>Pseudomonadati</taxon>
        <taxon>Pseudomonadota</taxon>
        <taxon>Gammaproteobacteria</taxon>
        <taxon>Salinisphaerales</taxon>
        <taxon>Salinisphaeraceae</taxon>
        <taxon>Spectribacter</taxon>
    </lineage>
</organism>
<feature type="binding site" evidence="7">
    <location>
        <position position="56"/>
    </location>
    <ligand>
        <name>Zn(2+)</name>
        <dbReference type="ChEBI" id="CHEBI:29105"/>
        <label>2</label>
    </ligand>
</feature>
<dbReference type="InterPro" id="IPR017782">
    <property type="entry name" value="Hydroxyacylglutathione_Hdrlase"/>
</dbReference>
<name>A0ABU3BBW0_9GAMM</name>
<protein>
    <recommendedName>
        <fullName evidence="7">Hydroxyacylglutathione hydrolase</fullName>
        <ecNumber evidence="7">3.1.2.6</ecNumber>
    </recommendedName>
    <alternativeName>
        <fullName evidence="7">Glyoxalase II</fullName>
        <shortName evidence="7">Glx II</shortName>
    </alternativeName>
</protein>
<comment type="subunit">
    <text evidence="7">Monomer.</text>
</comment>